<evidence type="ECO:0000313" key="6">
    <source>
        <dbReference type="Proteomes" id="UP000021369"/>
    </source>
</evidence>
<dbReference type="GO" id="GO:0010181">
    <property type="term" value="F:FMN binding"/>
    <property type="evidence" value="ECO:0007669"/>
    <property type="project" value="InterPro"/>
</dbReference>
<evidence type="ECO:0000256" key="1">
    <source>
        <dbReference type="ARBA" id="ARBA00001917"/>
    </source>
</evidence>
<dbReference type="Gene3D" id="2.30.110.10">
    <property type="entry name" value="Electron Transport, Fmn-binding Protein, Chain A"/>
    <property type="match status" value="1"/>
</dbReference>
<evidence type="ECO:0000256" key="2">
    <source>
        <dbReference type="ARBA" id="ARBA00022630"/>
    </source>
</evidence>
<reference evidence="5 6" key="1">
    <citation type="submission" date="2013-06" db="EMBL/GenBank/DDBJ databases">
        <title>Rumen cellulosomics: divergent fiber-degrading strategies revealed by comparative genome-wide analysis of six Ruminococcal strains.</title>
        <authorList>
            <person name="Dassa B."/>
            <person name="Borovok I."/>
            <person name="Lamed R."/>
            <person name="Flint H."/>
            <person name="Yeoman C.J."/>
            <person name="White B."/>
            <person name="Bayer E.A."/>
        </authorList>
    </citation>
    <scope>NUCLEOTIDE SEQUENCE [LARGE SCALE GENOMIC DNA]</scope>
    <source>
        <strain evidence="5 6">SY3</strain>
    </source>
</reference>
<gene>
    <name evidence="5" type="ORF">RASY3_16975</name>
</gene>
<evidence type="ECO:0000259" key="4">
    <source>
        <dbReference type="Pfam" id="PF01613"/>
    </source>
</evidence>
<dbReference type="EMBL" id="JEOB01000004">
    <property type="protein sequence ID" value="EXM37995.1"/>
    <property type="molecule type" value="Genomic_DNA"/>
</dbReference>
<accession>A0A011WLY2</accession>
<evidence type="ECO:0000256" key="3">
    <source>
        <dbReference type="ARBA" id="ARBA00038054"/>
    </source>
</evidence>
<feature type="domain" description="Flavin reductase like" evidence="4">
    <location>
        <begin position="12"/>
        <end position="142"/>
    </location>
</feature>
<proteinExistence type="inferred from homology"/>
<dbReference type="InterPro" id="IPR052174">
    <property type="entry name" value="Flavoredoxin"/>
</dbReference>
<organism evidence="5 6">
    <name type="scientific">Ruminococcus albus SY3</name>
    <dbReference type="NCBI Taxonomy" id="1341156"/>
    <lineage>
        <taxon>Bacteria</taxon>
        <taxon>Bacillati</taxon>
        <taxon>Bacillota</taxon>
        <taxon>Clostridia</taxon>
        <taxon>Eubacteriales</taxon>
        <taxon>Oscillospiraceae</taxon>
        <taxon>Ruminococcus</taxon>
    </lineage>
</organism>
<dbReference type="AlphaFoldDB" id="A0A011WLY2"/>
<name>A0A011WLY2_RUMAL</name>
<dbReference type="Proteomes" id="UP000021369">
    <property type="component" value="Unassembled WGS sequence"/>
</dbReference>
<dbReference type="RefSeq" id="WP_037290082.1">
    <property type="nucleotide sequence ID" value="NZ_JEOB01000004.1"/>
</dbReference>
<dbReference type="PANTHER" id="PTHR43567">
    <property type="entry name" value="FLAVOREDOXIN-RELATED-RELATED"/>
    <property type="match status" value="1"/>
</dbReference>
<dbReference type="PANTHER" id="PTHR43567:SF1">
    <property type="entry name" value="FLAVOREDOXIN"/>
    <property type="match status" value="1"/>
</dbReference>
<keyword evidence="2" id="KW-0285">Flavoprotein</keyword>
<protein>
    <submittedName>
        <fullName evidence="5">Flavin reductase</fullName>
    </submittedName>
</protein>
<keyword evidence="6" id="KW-1185">Reference proteome</keyword>
<sequence length="185" mass="20222">MKIDVEKGFVTPLPVFIIATYNAEGKPNAMNAAWVGQIGSDMISISLGEHPSTENIKLNRAFTVSYATKDYTAECDYVGIVSFNKEPEKLKKAGFTVTPSKKVKAPIIDQLPVAIECEVVDIMQEYGETRVTAKIVGMVADDSVMTGDKVDLSKLQPIMYDSSAKTYRLIGENVGGAWDAGRKFM</sequence>
<dbReference type="InterPro" id="IPR002563">
    <property type="entry name" value="Flavin_Rdtase-like_dom"/>
</dbReference>
<evidence type="ECO:0000313" key="5">
    <source>
        <dbReference type="EMBL" id="EXM37995.1"/>
    </source>
</evidence>
<comment type="cofactor">
    <cofactor evidence="1">
        <name>FMN</name>
        <dbReference type="ChEBI" id="CHEBI:58210"/>
    </cofactor>
</comment>
<dbReference type="GO" id="GO:0016646">
    <property type="term" value="F:oxidoreductase activity, acting on the CH-NH group of donors, NAD or NADP as acceptor"/>
    <property type="evidence" value="ECO:0007669"/>
    <property type="project" value="UniProtKB-ARBA"/>
</dbReference>
<comment type="similarity">
    <text evidence="3">Belongs to the flavoredoxin family.</text>
</comment>
<dbReference type="PATRIC" id="fig|1341156.4.peg.2994"/>
<dbReference type="Pfam" id="PF01613">
    <property type="entry name" value="Flavin_Reduct"/>
    <property type="match status" value="1"/>
</dbReference>
<dbReference type="SUPFAM" id="SSF50475">
    <property type="entry name" value="FMN-binding split barrel"/>
    <property type="match status" value="1"/>
</dbReference>
<dbReference type="InterPro" id="IPR012349">
    <property type="entry name" value="Split_barrel_FMN-bd"/>
</dbReference>
<comment type="caution">
    <text evidence="5">The sequence shown here is derived from an EMBL/GenBank/DDBJ whole genome shotgun (WGS) entry which is preliminary data.</text>
</comment>
<dbReference type="OrthoDB" id="9806228at2"/>